<organism evidence="2">
    <name type="scientific">Triticum aestivum</name>
    <name type="common">Wheat</name>
    <dbReference type="NCBI Taxonomy" id="4565"/>
    <lineage>
        <taxon>Eukaryota</taxon>
        <taxon>Viridiplantae</taxon>
        <taxon>Streptophyta</taxon>
        <taxon>Embryophyta</taxon>
        <taxon>Tracheophyta</taxon>
        <taxon>Spermatophyta</taxon>
        <taxon>Magnoliopsida</taxon>
        <taxon>Liliopsida</taxon>
        <taxon>Poales</taxon>
        <taxon>Poaceae</taxon>
        <taxon>BOP clade</taxon>
        <taxon>Pooideae</taxon>
        <taxon>Triticodae</taxon>
        <taxon>Triticeae</taxon>
        <taxon>Triticinae</taxon>
        <taxon>Triticum</taxon>
    </lineage>
</organism>
<dbReference type="Gramene" id="TraesLDM5D03G03159930.1">
    <property type="protein sequence ID" value="TraesLDM5D03G03159930.1.CDS1"/>
    <property type="gene ID" value="TraesLDM5D03G03159930"/>
</dbReference>
<sequence>MPVVGLIPFVYAAIKKKRRSSSARADRYAEIAASAAAARGRERARFDGGGAYLSQSCHFVVRPPSPPDELGFTYHDDCAPRRTPPESLSRKLSSADLYERLVATGGREDARVDGGGYQSQSCRFAARPWTADEVGAQCDGGSARRAQPEVVPRQLLPPASRDDRLATGETRGRDNARFDGGGYQSQSCRFAARPSPVDELSVSRDEGGASRHPPAQLEGLSRQLLLPASRKDPVGTGETRWREQDHARLYGGSHQSQSCRFAARPSDAYKFELGFSHDEEYGVASQAPEDLSRKLLLPAGRREREVSRSLRFSSKRVFAWVSGA</sequence>
<dbReference type="OMA" id="TYHDDCA"/>
<dbReference type="Gramene" id="TraesNOR5D03G03184640.1">
    <property type="protein sequence ID" value="TraesNOR5D03G03184640.1.CDS1"/>
    <property type="gene ID" value="TraesNOR5D03G03184640"/>
</dbReference>
<dbReference type="Gramene" id="TraesLAC5D03G03110930.1">
    <property type="protein sequence ID" value="TraesLAC5D03G03110930.1.CDS1"/>
    <property type="gene ID" value="TraesLAC5D03G03110930"/>
</dbReference>
<dbReference type="Gramene" id="TraesWEE_scaffold_079402_01G000100.1">
    <property type="protein sequence ID" value="TraesWEE_scaffold_079402_01G000100.1"/>
    <property type="gene ID" value="TraesWEE_scaffold_079402_01G000100"/>
</dbReference>
<dbReference type="Gramene" id="TraesCS5D03G0708400.1">
    <property type="protein sequence ID" value="TraesCS5D03G0708400.1.CDS1"/>
    <property type="gene ID" value="TraesCS5D03G0708400"/>
</dbReference>
<dbReference type="PANTHER" id="PTHR35485:SF12">
    <property type="entry name" value="DUF4005 DOMAIN-CONTAINING PROTEIN"/>
    <property type="match status" value="1"/>
</dbReference>
<dbReference type="EnsemblPlants" id="TraesCS5D02G312900.1">
    <property type="protein sequence ID" value="TraesCS5D02G312900.1.cds1"/>
    <property type="gene ID" value="TraesCS5D02G312900"/>
</dbReference>
<dbReference type="Gramene" id="TraesMAC5D03G03154110.1">
    <property type="protein sequence ID" value="TraesMAC5D03G03154110.1.CDS1"/>
    <property type="gene ID" value="TraesMAC5D03G03154110"/>
</dbReference>
<gene>
    <name evidence="2" type="primary">LOC123125186</name>
</gene>
<reference evidence="2" key="2">
    <citation type="submission" date="2018-10" db="UniProtKB">
        <authorList>
            <consortium name="EnsemblPlants"/>
        </authorList>
    </citation>
    <scope>IDENTIFICATION</scope>
</reference>
<feature type="compositionally biased region" description="Basic and acidic residues" evidence="1">
    <location>
        <begin position="229"/>
        <end position="248"/>
    </location>
</feature>
<dbReference type="Gramene" id="TraesROB_scaffold_075543_01G000100.1">
    <property type="protein sequence ID" value="TraesROB_scaffold_075543_01G000100.1"/>
    <property type="gene ID" value="TraesROB_scaffold_075543_01G000100"/>
</dbReference>
<accession>A0A3B6MVB0</accession>
<dbReference type="Gramene" id="TraesPARA_EIv1.0_1836360.1">
    <property type="protein sequence ID" value="TraesPARA_EIv1.0_1836360.1.CDS1"/>
    <property type="gene ID" value="TraesPARA_EIv1.0_1836360"/>
</dbReference>
<evidence type="ECO:0000313" key="2">
    <source>
        <dbReference type="EnsemblPlants" id="TraesCS5D02G312900.1.cds1"/>
    </source>
</evidence>
<dbReference type="GeneID" id="123125186"/>
<dbReference type="Gramene" id="TraesJAG5D03G03152630.1">
    <property type="protein sequence ID" value="TraesJAG5D03G03152630.1.CDS1"/>
    <property type="gene ID" value="TraesJAG5D03G03152630"/>
</dbReference>
<protein>
    <submittedName>
        <fullName evidence="2">Uncharacterized protein</fullName>
    </submittedName>
</protein>
<keyword evidence="3" id="KW-1185">Reference proteome</keyword>
<dbReference type="Gramene" id="TraesPARA_EIv1.0_1836360.2">
    <property type="protein sequence ID" value="TraesPARA_EIv1.0_1836360.2.CDS1"/>
    <property type="gene ID" value="TraesPARA_EIv1.0_1836360"/>
</dbReference>
<dbReference type="Gramene" id="TraesCLE_scaffold_094131_01G000100.1">
    <property type="protein sequence ID" value="TraesCLE_scaffold_094131_01G000100.1"/>
    <property type="gene ID" value="TraesCLE_scaffold_094131_01G000100"/>
</dbReference>
<dbReference type="Gramene" id="TraesCAD_scaffold_090301_01G000100.1">
    <property type="protein sequence ID" value="TraesCAD_scaffold_090301_01G000100.1"/>
    <property type="gene ID" value="TraesCAD_scaffold_090301_01G000100"/>
</dbReference>
<name>A0A3B6MVB0_WHEAT</name>
<dbReference type="Gramene" id="TraesSTA5D03G03146190.1">
    <property type="protein sequence ID" value="TraesSTA5D03G03146190.1.CDS1"/>
    <property type="gene ID" value="TraesSTA5D03G03146190"/>
</dbReference>
<dbReference type="Gramene" id="TraesCS5D02G312900.1">
    <property type="protein sequence ID" value="TraesCS5D02G312900.1.cds1"/>
    <property type="gene ID" value="TraesCS5D02G312900"/>
</dbReference>
<dbReference type="AlphaFoldDB" id="A0A3B6MVB0"/>
<dbReference type="Gramene" id="TraesSYM5D03G03095320.1">
    <property type="protein sequence ID" value="TraesSYM5D03G03095320.1.CDS1"/>
    <property type="gene ID" value="TraesSYM5D03G03095320"/>
</dbReference>
<feature type="compositionally biased region" description="Basic and acidic residues" evidence="1">
    <location>
        <begin position="160"/>
        <end position="177"/>
    </location>
</feature>
<dbReference type="Proteomes" id="UP000019116">
    <property type="component" value="Chromosome 5D"/>
</dbReference>
<evidence type="ECO:0000313" key="3">
    <source>
        <dbReference type="Proteomes" id="UP000019116"/>
    </source>
</evidence>
<dbReference type="Gramene" id="TraesARI5D03G03108840.1">
    <property type="protein sequence ID" value="TraesARI5D03G03108840.1.CDS1"/>
    <property type="gene ID" value="TraesARI5D03G03108840"/>
</dbReference>
<dbReference type="PANTHER" id="PTHR35485">
    <property type="entry name" value="OS01G0888900 PROTEIN"/>
    <property type="match status" value="1"/>
</dbReference>
<evidence type="ECO:0000256" key="1">
    <source>
        <dbReference type="SAM" id="MobiDB-lite"/>
    </source>
</evidence>
<feature type="region of interest" description="Disordered" evidence="1">
    <location>
        <begin position="136"/>
        <end position="257"/>
    </location>
</feature>
<dbReference type="RefSeq" id="XP_044401650.1">
    <property type="nucleotide sequence ID" value="XM_044545715.1"/>
</dbReference>
<proteinExistence type="predicted"/>
<reference evidence="2" key="1">
    <citation type="submission" date="2018-08" db="EMBL/GenBank/DDBJ databases">
        <authorList>
            <person name="Rossello M."/>
        </authorList>
    </citation>
    <scope>NUCLEOTIDE SEQUENCE [LARGE SCALE GENOMIC DNA]</scope>
    <source>
        <strain evidence="2">cv. Chinese Spring</strain>
    </source>
</reference>
<dbReference type="OrthoDB" id="664786at2759"/>
<dbReference type="Gramene" id="TraesJUL5D03G03180160.1">
    <property type="protein sequence ID" value="TraesJUL5D03G03180160.1.CDS1"/>
    <property type="gene ID" value="TraesJUL5D03G03180160"/>
</dbReference>